<evidence type="ECO:0000313" key="8">
    <source>
        <dbReference type="Proteomes" id="UP000501726"/>
    </source>
</evidence>
<dbReference type="Pfam" id="PF03649">
    <property type="entry name" value="UPF0014"/>
    <property type="match status" value="1"/>
</dbReference>
<evidence type="ECO:0000256" key="5">
    <source>
        <dbReference type="ARBA" id="ARBA00023136"/>
    </source>
</evidence>
<accession>A0A6F8PYA2</accession>
<sequence length="108" mass="12536">MQTEMILISYWDLAILSLLVMLMGIVLWLHGFSHVGQYYWANIRTVAQLSLMGVWLSWVFNADNPLWVALVGLIMLLAAGYEIAKRQQYRFARYRSVLSPWDTAPKSR</sequence>
<evidence type="ECO:0000256" key="4">
    <source>
        <dbReference type="ARBA" id="ARBA00022989"/>
    </source>
</evidence>
<comment type="similarity">
    <text evidence="2">Belongs to the UPF0014 family.</text>
</comment>
<evidence type="ECO:0000256" key="2">
    <source>
        <dbReference type="ARBA" id="ARBA00005268"/>
    </source>
</evidence>
<keyword evidence="4 6" id="KW-1133">Transmembrane helix</keyword>
<comment type="subcellular location">
    <subcellularLocation>
        <location evidence="1">Membrane</location>
        <topology evidence="1">Multi-pass membrane protein</topology>
    </subcellularLocation>
</comment>
<keyword evidence="5 6" id="KW-0472">Membrane</keyword>
<evidence type="ECO:0000313" key="7">
    <source>
        <dbReference type="EMBL" id="BBP46974.1"/>
    </source>
</evidence>
<dbReference type="RefSeq" id="WP_243830842.1">
    <property type="nucleotide sequence ID" value="NZ_AP021889.1"/>
</dbReference>
<dbReference type="Proteomes" id="UP000501726">
    <property type="component" value="Chromosome"/>
</dbReference>
<keyword evidence="8" id="KW-1185">Reference proteome</keyword>
<feature type="transmembrane region" description="Helical" evidence="6">
    <location>
        <begin position="66"/>
        <end position="84"/>
    </location>
</feature>
<organism evidence="7 8">
    <name type="scientific">Thiosulfatimonas sediminis</name>
    <dbReference type="NCBI Taxonomy" id="2675054"/>
    <lineage>
        <taxon>Bacteria</taxon>
        <taxon>Pseudomonadati</taxon>
        <taxon>Pseudomonadota</taxon>
        <taxon>Gammaproteobacteria</taxon>
        <taxon>Thiotrichales</taxon>
        <taxon>Piscirickettsiaceae</taxon>
        <taxon>Thiosulfatimonas</taxon>
    </lineage>
</organism>
<protein>
    <submittedName>
        <fullName evidence="7">Uncharacterized protein</fullName>
    </submittedName>
</protein>
<dbReference type="EMBL" id="AP021889">
    <property type="protein sequence ID" value="BBP46974.1"/>
    <property type="molecule type" value="Genomic_DNA"/>
</dbReference>
<keyword evidence="3 6" id="KW-0812">Transmembrane</keyword>
<dbReference type="PANTHER" id="PTHR30028">
    <property type="entry name" value="UPF0014 INNER MEMBRANE PROTEIN YBBM-RELATED"/>
    <property type="match status" value="1"/>
</dbReference>
<evidence type="ECO:0000256" key="1">
    <source>
        <dbReference type="ARBA" id="ARBA00004141"/>
    </source>
</evidence>
<evidence type="ECO:0000256" key="6">
    <source>
        <dbReference type="SAM" id="Phobius"/>
    </source>
</evidence>
<feature type="transmembrane region" description="Helical" evidence="6">
    <location>
        <begin position="6"/>
        <end position="29"/>
    </location>
</feature>
<dbReference type="KEGG" id="tse:THMIRHAS_23470"/>
<dbReference type="AlphaFoldDB" id="A0A6F8PYA2"/>
<name>A0A6F8PYA2_9GAMM</name>
<reference evidence="8" key="1">
    <citation type="submission" date="2019-11" db="EMBL/GenBank/DDBJ databases">
        <title>Isolation and characterization of two novel species in the genus Thiomicrorhabdus.</title>
        <authorList>
            <person name="Mochizuki J."/>
            <person name="Kojima H."/>
            <person name="Fukui M."/>
        </authorList>
    </citation>
    <scope>NUCLEOTIDE SEQUENCE [LARGE SCALE GENOMIC DNA]</scope>
    <source>
        <strain evidence="8">aks77</strain>
    </source>
</reference>
<dbReference type="InterPro" id="IPR005226">
    <property type="entry name" value="UPF0014_fam"/>
</dbReference>
<dbReference type="GO" id="GO:0005886">
    <property type="term" value="C:plasma membrane"/>
    <property type="evidence" value="ECO:0007669"/>
    <property type="project" value="TreeGrafter"/>
</dbReference>
<proteinExistence type="inferred from homology"/>
<evidence type="ECO:0000256" key="3">
    <source>
        <dbReference type="ARBA" id="ARBA00022692"/>
    </source>
</evidence>
<gene>
    <name evidence="7" type="ORF">THMIRHAS_23470</name>
</gene>
<dbReference type="PANTHER" id="PTHR30028:SF0">
    <property type="entry name" value="PROTEIN ALUMINUM SENSITIVE 3"/>
    <property type="match status" value="1"/>
</dbReference>